<dbReference type="SUPFAM" id="SSF52402">
    <property type="entry name" value="Adenine nucleotide alpha hydrolases-like"/>
    <property type="match status" value="1"/>
</dbReference>
<dbReference type="PANTHER" id="PTHR45937">
    <property type="entry name" value="ASPARAGINE SYNTHETASE DOMAIN-CONTAINING PROTEIN 1"/>
    <property type="match status" value="1"/>
</dbReference>
<feature type="compositionally biased region" description="Low complexity" evidence="4">
    <location>
        <begin position="288"/>
        <end position="297"/>
    </location>
</feature>
<keyword evidence="3" id="KW-0315">Glutamine amidotransferase</keyword>
<evidence type="ECO:0000256" key="1">
    <source>
        <dbReference type="ARBA" id="ARBA00022605"/>
    </source>
</evidence>
<evidence type="ECO:0000313" key="5">
    <source>
        <dbReference type="EMBL" id="CAI8022454.1"/>
    </source>
</evidence>
<dbReference type="InterPro" id="IPR014729">
    <property type="entry name" value="Rossmann-like_a/b/a_fold"/>
</dbReference>
<evidence type="ECO:0000313" key="6">
    <source>
        <dbReference type="Proteomes" id="UP001174909"/>
    </source>
</evidence>
<comment type="caution">
    <text evidence="5">The sequence shown here is derived from an EMBL/GenBank/DDBJ whole genome shotgun (WGS) entry which is preliminary data.</text>
</comment>
<accession>A0AA35S389</accession>
<dbReference type="GO" id="GO:0006529">
    <property type="term" value="P:asparagine biosynthetic process"/>
    <property type="evidence" value="ECO:0007669"/>
    <property type="project" value="UniProtKB-KW"/>
</dbReference>
<dbReference type="Gene3D" id="3.40.50.620">
    <property type="entry name" value="HUPs"/>
    <property type="match status" value="1"/>
</dbReference>
<organism evidence="5 6">
    <name type="scientific">Geodia barretti</name>
    <name type="common">Barrett's horny sponge</name>
    <dbReference type="NCBI Taxonomy" id="519541"/>
    <lineage>
        <taxon>Eukaryota</taxon>
        <taxon>Metazoa</taxon>
        <taxon>Porifera</taxon>
        <taxon>Demospongiae</taxon>
        <taxon>Heteroscleromorpha</taxon>
        <taxon>Tetractinellida</taxon>
        <taxon>Astrophorina</taxon>
        <taxon>Geodiidae</taxon>
        <taxon>Geodia</taxon>
    </lineage>
</organism>
<protein>
    <submittedName>
        <fullName evidence="5">Asparagine synthetase domain-containing protein 1</fullName>
    </submittedName>
</protein>
<evidence type="ECO:0000256" key="4">
    <source>
        <dbReference type="SAM" id="MobiDB-lite"/>
    </source>
</evidence>
<evidence type="ECO:0000256" key="3">
    <source>
        <dbReference type="ARBA" id="ARBA00022962"/>
    </source>
</evidence>
<name>A0AA35S389_GEOBA</name>
<dbReference type="EMBL" id="CASHTH010001958">
    <property type="protein sequence ID" value="CAI8022454.1"/>
    <property type="molecule type" value="Genomic_DNA"/>
</dbReference>
<keyword evidence="6" id="KW-1185">Reference proteome</keyword>
<keyword evidence="2" id="KW-0061">Asparagine biosynthesis</keyword>
<dbReference type="PANTHER" id="PTHR45937:SF1">
    <property type="entry name" value="ASPARAGINE SYNTHETASE DOMAIN-CONTAINING PROTEIN 1"/>
    <property type="match status" value="1"/>
</dbReference>
<proteinExistence type="predicted"/>
<gene>
    <name evidence="5" type="ORF">GBAR_LOCUS13189</name>
</gene>
<reference evidence="5" key="1">
    <citation type="submission" date="2023-03" db="EMBL/GenBank/DDBJ databases">
        <authorList>
            <person name="Steffen K."/>
            <person name="Cardenas P."/>
        </authorList>
    </citation>
    <scope>NUCLEOTIDE SEQUENCE</scope>
</reference>
<dbReference type="InterPro" id="IPR051857">
    <property type="entry name" value="Asn_synthetase_domain"/>
</dbReference>
<dbReference type="Proteomes" id="UP001174909">
    <property type="component" value="Unassembled WGS sequence"/>
</dbReference>
<sequence length="450" mass="49186">MRRPQAFRCDIMCGIFACLCNTTGRDGKGFIKEVVLGRLQRRGPDWLHEVCLPVGGGGLQLELLGTLLRMRGELTPLPLGNEAGDWLLWNGNVFGGDIQIAPGENDTVKVLQELSSKHTHSELLETLASIHGPWSFVFWQASSQSLWFGRDVFGRRSLVWHLPHSPDDSLVLSSVGHFDHTTTTPDYWLEVPAVGIYRLSCTGIATMESAALECYLWKQGESTFQSEQVIADELGSLKTCLTVTSIKEDHPLVYFPSINSTKDVDPPPHPLADSSHPQEDTRAAEAVSTTDSQSSTDPPLLPSERVGPRCARQPPATTISYGEHVERFLDILQAAVQRRVSRAPPVSWGKRQVTKVKGSVKLGDDARTEGGTSGLGVDREGVLEGHARVAVLFSGGVDSAVLAAIVDRCLDPEEEIDLINVAFEQKHLPDLTPPGLMFLTGSPVWPAYKN</sequence>
<dbReference type="InterPro" id="IPR029055">
    <property type="entry name" value="Ntn_hydrolases_N"/>
</dbReference>
<evidence type="ECO:0000256" key="2">
    <source>
        <dbReference type="ARBA" id="ARBA00022888"/>
    </source>
</evidence>
<dbReference type="Gene3D" id="3.60.20.10">
    <property type="entry name" value="Glutamine Phosphoribosylpyrophosphate, subunit 1, domain 1"/>
    <property type="match status" value="1"/>
</dbReference>
<keyword evidence="1" id="KW-0028">Amino-acid biosynthesis</keyword>
<feature type="region of interest" description="Disordered" evidence="4">
    <location>
        <begin position="258"/>
        <end position="315"/>
    </location>
</feature>
<dbReference type="AlphaFoldDB" id="A0AA35S389"/>
<dbReference type="SUPFAM" id="SSF56235">
    <property type="entry name" value="N-terminal nucleophile aminohydrolases (Ntn hydrolases)"/>
    <property type="match status" value="1"/>
</dbReference>